<evidence type="ECO:0000313" key="2">
    <source>
        <dbReference type="Proteomes" id="UP001380822"/>
    </source>
</evidence>
<name>A0ABU7ZS47_9HYPH</name>
<dbReference type="Proteomes" id="UP001380822">
    <property type="component" value="Unassembled WGS sequence"/>
</dbReference>
<comment type="caution">
    <text evidence="1">The sequence shown here is derived from an EMBL/GenBank/DDBJ whole genome shotgun (WGS) entry which is preliminary data.</text>
</comment>
<organism evidence="1 2">
    <name type="scientific">Pannonibacter anstelovis</name>
    <dbReference type="NCBI Taxonomy" id="3121537"/>
    <lineage>
        <taxon>Bacteria</taxon>
        <taxon>Pseudomonadati</taxon>
        <taxon>Pseudomonadota</taxon>
        <taxon>Alphaproteobacteria</taxon>
        <taxon>Hyphomicrobiales</taxon>
        <taxon>Stappiaceae</taxon>
        <taxon>Pannonibacter</taxon>
    </lineage>
</organism>
<dbReference type="Pfam" id="PF13384">
    <property type="entry name" value="HTH_23"/>
    <property type="match status" value="1"/>
</dbReference>
<dbReference type="RefSeq" id="WP_334252399.1">
    <property type="nucleotide sequence ID" value="NZ_JBAKBE010000011.1"/>
</dbReference>
<dbReference type="EMBL" id="JBAKBE010000011">
    <property type="protein sequence ID" value="MEH0098047.1"/>
    <property type="molecule type" value="Genomic_DNA"/>
</dbReference>
<protein>
    <submittedName>
        <fullName evidence="1">Helix-turn-helix domain-containing protein</fullName>
    </submittedName>
</protein>
<reference evidence="1 2" key="1">
    <citation type="submission" date="2024-02" db="EMBL/GenBank/DDBJ databases">
        <title>A new putative Pannonibacter species isolated from two cases of bloodstream infections in paediatric patients.</title>
        <authorList>
            <person name="Castellana S."/>
            <person name="De Laurentiis V."/>
            <person name="Grassi M."/>
            <person name="De Leonardis F."/>
            <person name="Mosca A."/>
            <person name="De Carlo C."/>
            <person name="Sparapano E."/>
            <person name="Ronga L."/>
            <person name="Santacroce L."/>
            <person name="Chironna M."/>
            <person name="De Robertis A."/>
            <person name="Bianco A."/>
            <person name="Del Sambro L."/>
            <person name="Capozzi L."/>
            <person name="Parisi A."/>
        </authorList>
    </citation>
    <scope>NUCLEOTIDE SEQUENCE [LARGE SCALE GENOMIC DNA]</scope>
    <source>
        <strain evidence="1 2">Pt2</strain>
    </source>
</reference>
<keyword evidence="2" id="KW-1185">Reference proteome</keyword>
<gene>
    <name evidence="1" type="ORF">V6L76_17425</name>
</gene>
<dbReference type="SUPFAM" id="SSF46894">
    <property type="entry name" value="C-terminal effector domain of the bipartite response regulators"/>
    <property type="match status" value="1"/>
</dbReference>
<proteinExistence type="predicted"/>
<sequence length="117" mass="12568">MSDGLLSRLIELIGTDATLALVTARGGRSVYVPERPTAQTEIAKIVGLDAATILGQSFGRESIIVPVAREWRVLQYDAQAMSVPQIAALTGCHVDTVRKIRRRHGLSAAQLDLFGGL</sequence>
<dbReference type="InterPro" id="IPR016032">
    <property type="entry name" value="Sig_transdc_resp-reg_C-effctor"/>
</dbReference>
<accession>A0ABU7ZS47</accession>
<evidence type="ECO:0000313" key="1">
    <source>
        <dbReference type="EMBL" id="MEH0098047.1"/>
    </source>
</evidence>